<protein>
    <submittedName>
        <fullName evidence="2">Uncharacterized protein</fullName>
    </submittedName>
</protein>
<name>A0A915HFF8_ROMCU</name>
<keyword evidence="1" id="KW-1185">Reference proteome</keyword>
<dbReference type="Proteomes" id="UP000887565">
    <property type="component" value="Unplaced"/>
</dbReference>
<evidence type="ECO:0000313" key="1">
    <source>
        <dbReference type="Proteomes" id="UP000887565"/>
    </source>
</evidence>
<accession>A0A915HFF8</accession>
<organism evidence="1 2">
    <name type="scientific">Romanomermis culicivorax</name>
    <name type="common">Nematode worm</name>
    <dbReference type="NCBI Taxonomy" id="13658"/>
    <lineage>
        <taxon>Eukaryota</taxon>
        <taxon>Metazoa</taxon>
        <taxon>Ecdysozoa</taxon>
        <taxon>Nematoda</taxon>
        <taxon>Enoplea</taxon>
        <taxon>Dorylaimia</taxon>
        <taxon>Mermithida</taxon>
        <taxon>Mermithoidea</taxon>
        <taxon>Mermithidae</taxon>
        <taxon>Romanomermis</taxon>
    </lineage>
</organism>
<reference evidence="2" key="1">
    <citation type="submission" date="2022-11" db="UniProtKB">
        <authorList>
            <consortium name="WormBaseParasite"/>
        </authorList>
    </citation>
    <scope>IDENTIFICATION</scope>
</reference>
<dbReference type="AlphaFoldDB" id="A0A915HFF8"/>
<evidence type="ECO:0000313" key="2">
    <source>
        <dbReference type="WBParaSite" id="nRc.2.0.1.t00390-RA"/>
    </source>
</evidence>
<proteinExistence type="predicted"/>
<dbReference type="WBParaSite" id="nRc.2.0.1.t00390-RA">
    <property type="protein sequence ID" value="nRc.2.0.1.t00390-RA"/>
    <property type="gene ID" value="nRc.2.0.1.g00390"/>
</dbReference>
<sequence>MQRGGRPMSQGDHLTMYIKKFWVGLRSLLYRTNYTSPALRCRYDAVQCRTAQMDVNLDEFFEDEGNLLGTLW</sequence>